<proteinExistence type="predicted"/>
<evidence type="ECO:0000259" key="3">
    <source>
        <dbReference type="Pfam" id="PF16344"/>
    </source>
</evidence>
<dbReference type="InterPro" id="IPR012373">
    <property type="entry name" value="Ferrdict_sens_TM"/>
</dbReference>
<keyword evidence="1" id="KW-1133">Transmembrane helix</keyword>
<evidence type="ECO:0000259" key="2">
    <source>
        <dbReference type="Pfam" id="PF04773"/>
    </source>
</evidence>
<organism evidence="5 6">
    <name type="scientific">Parabacteroides acidifaciens</name>
    <dbReference type="NCBI Taxonomy" id="2290935"/>
    <lineage>
        <taxon>Bacteria</taxon>
        <taxon>Pseudomonadati</taxon>
        <taxon>Bacteroidota</taxon>
        <taxon>Bacteroidia</taxon>
        <taxon>Bacteroidales</taxon>
        <taxon>Tannerellaceae</taxon>
        <taxon>Parabacteroides</taxon>
    </lineage>
</organism>
<keyword evidence="1" id="KW-0812">Transmembrane</keyword>
<sequence length="326" mass="37640">MTDLFNKLYSQFLNGKTDLKAFRDFKESLNHLPDNELSGRMEAHWNENNDYPVMDASRKQKIRRTLREQINPQNYRSVRWRRLSVAVAVAAVLSVFIWNITLLYERQIPESPFLAEAPVGNKVLLTLPDKSTVKLNSESSLSYTYVKGKRVACLEGEAYFHVSKDREHPFVVQVGDLNIEVLGTSFNVRSYKECDEIETSLVEGSIRLFDSNNPLESFLLKPSQKAIYSKNNRKISFHHTDNVKETAWTQNHLVFESEKLSSVLHKIERWYGVEVELLCPDIANDRISGSFKNEQLPYVMEALKMQYGFSYEITGNNVTINKSNIK</sequence>
<reference evidence="5 6" key="1">
    <citation type="submission" date="2018-07" db="EMBL/GenBank/DDBJ databases">
        <title>Parabacteroides acidifaciens nov. sp., isolated from human feces.</title>
        <authorList>
            <person name="Wang Y.J."/>
        </authorList>
    </citation>
    <scope>NUCLEOTIDE SEQUENCE [LARGE SCALE GENOMIC DNA]</scope>
    <source>
        <strain evidence="5 6">426-9</strain>
    </source>
</reference>
<dbReference type="PANTHER" id="PTHR30273">
    <property type="entry name" value="PERIPLASMIC SIGNAL SENSOR AND SIGMA FACTOR ACTIVATOR FECR-RELATED"/>
    <property type="match status" value="1"/>
</dbReference>
<feature type="domain" description="Protein FecR C-terminal" evidence="3">
    <location>
        <begin position="253"/>
        <end position="320"/>
    </location>
</feature>
<dbReference type="EMBL" id="QREV01000066">
    <property type="protein sequence ID" value="RDU47673.1"/>
    <property type="molecule type" value="Genomic_DNA"/>
</dbReference>
<dbReference type="Proteomes" id="UP000256321">
    <property type="component" value="Unassembled WGS sequence"/>
</dbReference>
<evidence type="ECO:0000313" key="7">
    <source>
        <dbReference type="Proteomes" id="UP000629596"/>
    </source>
</evidence>
<keyword evidence="7" id="KW-1185">Reference proteome</keyword>
<dbReference type="Gene3D" id="3.55.50.30">
    <property type="match status" value="1"/>
</dbReference>
<evidence type="ECO:0000256" key="1">
    <source>
        <dbReference type="SAM" id="Phobius"/>
    </source>
</evidence>
<evidence type="ECO:0000313" key="6">
    <source>
        <dbReference type="Proteomes" id="UP000256321"/>
    </source>
</evidence>
<gene>
    <name evidence="5" type="ORF">DWU89_18350</name>
    <name evidence="4" type="ORF">H8784_17910</name>
</gene>
<comment type="caution">
    <text evidence="5">The sequence shown here is derived from an EMBL/GenBank/DDBJ whole genome shotgun (WGS) entry which is preliminary data.</text>
</comment>
<dbReference type="RefSeq" id="WP_115501083.1">
    <property type="nucleotide sequence ID" value="NZ_JACRTI010000066.1"/>
</dbReference>
<evidence type="ECO:0000313" key="5">
    <source>
        <dbReference type="EMBL" id="RDU47673.1"/>
    </source>
</evidence>
<dbReference type="AlphaFoldDB" id="A0A3D8H9L1"/>
<dbReference type="Pfam" id="PF16344">
    <property type="entry name" value="FecR_C"/>
    <property type="match status" value="1"/>
</dbReference>
<dbReference type="PIRSF" id="PIRSF018266">
    <property type="entry name" value="FecR"/>
    <property type="match status" value="1"/>
</dbReference>
<keyword evidence="1" id="KW-0472">Membrane</keyword>
<protein>
    <submittedName>
        <fullName evidence="5">DUF4974 domain-containing protein</fullName>
    </submittedName>
</protein>
<accession>A0A3D8H9L1</accession>
<name>A0A3D8H9L1_9BACT</name>
<feature type="transmembrane region" description="Helical" evidence="1">
    <location>
        <begin position="83"/>
        <end position="104"/>
    </location>
</feature>
<dbReference type="PANTHER" id="PTHR30273:SF2">
    <property type="entry name" value="PROTEIN FECR"/>
    <property type="match status" value="1"/>
</dbReference>
<evidence type="ECO:0000313" key="4">
    <source>
        <dbReference type="EMBL" id="MBC8603589.1"/>
    </source>
</evidence>
<dbReference type="GO" id="GO:0016989">
    <property type="term" value="F:sigma factor antagonist activity"/>
    <property type="evidence" value="ECO:0007669"/>
    <property type="project" value="TreeGrafter"/>
</dbReference>
<dbReference type="EMBL" id="JACRTI010000066">
    <property type="protein sequence ID" value="MBC8603589.1"/>
    <property type="molecule type" value="Genomic_DNA"/>
</dbReference>
<reference evidence="4 7" key="2">
    <citation type="submission" date="2020-08" db="EMBL/GenBank/DDBJ databases">
        <title>Genome public.</title>
        <authorList>
            <person name="Liu C."/>
            <person name="Sun Q."/>
        </authorList>
    </citation>
    <scope>NUCLEOTIDE SEQUENCE [LARGE SCALE GENOMIC DNA]</scope>
    <source>
        <strain evidence="4 7">426_9</strain>
    </source>
</reference>
<dbReference type="InterPro" id="IPR006860">
    <property type="entry name" value="FecR"/>
</dbReference>
<feature type="domain" description="FecR protein" evidence="2">
    <location>
        <begin position="119"/>
        <end position="207"/>
    </location>
</feature>
<dbReference type="Pfam" id="PF04773">
    <property type="entry name" value="FecR"/>
    <property type="match status" value="1"/>
</dbReference>
<dbReference type="Proteomes" id="UP000629596">
    <property type="component" value="Unassembled WGS sequence"/>
</dbReference>
<dbReference type="InterPro" id="IPR032508">
    <property type="entry name" value="FecR_C"/>
</dbReference>
<dbReference type="Gene3D" id="2.60.120.1440">
    <property type="match status" value="1"/>
</dbReference>